<evidence type="ECO:0000256" key="1">
    <source>
        <dbReference type="SAM" id="SignalP"/>
    </source>
</evidence>
<dbReference type="STRING" id="68170.GCA_000974445_05268"/>
<dbReference type="InterPro" id="IPR029058">
    <property type="entry name" value="AB_hydrolase_fold"/>
</dbReference>
<dbReference type="PANTHER" id="PTHR34853">
    <property type="match status" value="1"/>
</dbReference>
<gene>
    <name evidence="2" type="ORF">UK23_30655</name>
</gene>
<dbReference type="Gene3D" id="1.10.260.130">
    <property type="match status" value="1"/>
</dbReference>
<organism evidence="2 3">
    <name type="scientific">Lentzea aerocolonigenes</name>
    <name type="common">Lechevalieria aerocolonigenes</name>
    <name type="synonym">Saccharothrix aerocolonigenes</name>
    <dbReference type="NCBI Taxonomy" id="68170"/>
    <lineage>
        <taxon>Bacteria</taxon>
        <taxon>Bacillati</taxon>
        <taxon>Actinomycetota</taxon>
        <taxon>Actinomycetes</taxon>
        <taxon>Pseudonocardiales</taxon>
        <taxon>Pseudonocardiaceae</taxon>
        <taxon>Lentzea</taxon>
    </lineage>
</organism>
<feature type="chain" id="PRO_5002441049" evidence="1">
    <location>
        <begin position="23"/>
        <end position="376"/>
    </location>
</feature>
<dbReference type="RefSeq" id="WP_045315173.1">
    <property type="nucleotide sequence ID" value="NZ_JYJG01000261.1"/>
</dbReference>
<reference evidence="2 3" key="1">
    <citation type="submission" date="2015-02" db="EMBL/GenBank/DDBJ databases">
        <authorList>
            <person name="Ju K.-S."/>
            <person name="Doroghazi J.R."/>
            <person name="Metcalf W."/>
        </authorList>
    </citation>
    <scope>NUCLEOTIDE SEQUENCE [LARGE SCALE GENOMIC DNA]</scope>
    <source>
        <strain evidence="2 3">NRRL B-16140</strain>
    </source>
</reference>
<dbReference type="PIRSF" id="PIRSF029171">
    <property type="entry name" value="Esterase_LipA"/>
    <property type="match status" value="1"/>
</dbReference>
<dbReference type="PANTHER" id="PTHR34853:SF1">
    <property type="entry name" value="LIPASE 5"/>
    <property type="match status" value="1"/>
</dbReference>
<sequence length="376" mass="39255">MQLRAVLAAVLLLSALVTPAEAAAPGDLVSSREVAWHPEPLRLLPAPVKAYDIRYNSTSATGASDVVSGMVLVSPLPWNNGPRPIVAYAMGTQGMGDQCAPSQQLQNGTEVEIAFLAQAMFNGWAVAVTDYEGLGTPGDHTYAVSRSEGRALLDVARAAQAIPGLSADAPVGVFGYSQGGQAASAAAEQWKSYAPSLNVVGVAAGGVPADLNAVAKFNDGNAGSGLVFAAAAGYAAAYPELPLTDVLNARGKQVIDQIRGSCVAEIALVAPFTRLNQLTTQPDVIQNPLWQNRLKENTLGSVKPAAPVYLYHGTLDELIPFSVGQKLRSQWCSLGADVQWTPLPLLGHVSAVSAWGSNAMLWLGDRFAGKATRPNC</sequence>
<dbReference type="OrthoDB" id="9798122at2"/>
<dbReference type="GO" id="GO:0004806">
    <property type="term" value="F:triacylglycerol lipase activity"/>
    <property type="evidence" value="ECO:0007669"/>
    <property type="project" value="InterPro"/>
</dbReference>
<comment type="caution">
    <text evidence="2">The sequence shown here is derived from an EMBL/GenBank/DDBJ whole genome shotgun (WGS) entry which is preliminary data.</text>
</comment>
<dbReference type="InterPro" id="IPR005152">
    <property type="entry name" value="Lipase_secreted"/>
</dbReference>
<accession>A0A0F0GNE1</accession>
<dbReference type="SUPFAM" id="SSF53474">
    <property type="entry name" value="alpha/beta-Hydrolases"/>
    <property type="match status" value="1"/>
</dbReference>
<dbReference type="Gene3D" id="3.40.50.1820">
    <property type="entry name" value="alpha/beta hydrolase"/>
    <property type="match status" value="1"/>
</dbReference>
<dbReference type="PATRIC" id="fig|68170.10.peg.7972"/>
<evidence type="ECO:0000313" key="3">
    <source>
        <dbReference type="Proteomes" id="UP000033393"/>
    </source>
</evidence>
<proteinExistence type="predicted"/>
<keyword evidence="3" id="KW-1185">Reference proteome</keyword>
<name>A0A0F0GNE1_LENAE</name>
<dbReference type="AlphaFoldDB" id="A0A0F0GNE1"/>
<dbReference type="EMBL" id="JYJG01000261">
    <property type="protein sequence ID" value="KJK44111.1"/>
    <property type="molecule type" value="Genomic_DNA"/>
</dbReference>
<protein>
    <submittedName>
        <fullName evidence="2">Lipase</fullName>
    </submittedName>
</protein>
<feature type="signal peptide" evidence="1">
    <location>
        <begin position="1"/>
        <end position="22"/>
    </location>
</feature>
<evidence type="ECO:0000313" key="2">
    <source>
        <dbReference type="EMBL" id="KJK44111.1"/>
    </source>
</evidence>
<dbReference type="eggNOG" id="COG1073">
    <property type="taxonomic scope" value="Bacteria"/>
</dbReference>
<dbReference type="Pfam" id="PF03583">
    <property type="entry name" value="LIP"/>
    <property type="match status" value="1"/>
</dbReference>
<keyword evidence="1" id="KW-0732">Signal</keyword>
<dbReference type="Proteomes" id="UP000033393">
    <property type="component" value="Unassembled WGS sequence"/>
</dbReference>
<dbReference type="GO" id="GO:0016042">
    <property type="term" value="P:lipid catabolic process"/>
    <property type="evidence" value="ECO:0007669"/>
    <property type="project" value="InterPro"/>
</dbReference>